<comment type="caution">
    <text evidence="1">The sequence shown here is derived from an EMBL/GenBank/DDBJ whole genome shotgun (WGS) entry which is preliminary data.</text>
</comment>
<accession>A0A8J4WRA2</accession>
<gene>
    <name evidence="1" type="ORF">G195_000494</name>
</gene>
<organism evidence="1 2">
    <name type="scientific">Phytophthora kernoviae 00238/432</name>
    <dbReference type="NCBI Taxonomy" id="1284355"/>
    <lineage>
        <taxon>Eukaryota</taxon>
        <taxon>Sar</taxon>
        <taxon>Stramenopiles</taxon>
        <taxon>Oomycota</taxon>
        <taxon>Peronosporomycetes</taxon>
        <taxon>Peronosporales</taxon>
        <taxon>Peronosporaceae</taxon>
        <taxon>Phytophthora</taxon>
    </lineage>
</organism>
<dbReference type="EMBL" id="AOFI03000002">
    <property type="protein sequence ID" value="KAF4325806.1"/>
    <property type="molecule type" value="Genomic_DNA"/>
</dbReference>
<name>A0A8J4WRA2_9STRA</name>
<dbReference type="InterPro" id="IPR029075">
    <property type="entry name" value="Imm48"/>
</dbReference>
<evidence type="ECO:0000313" key="2">
    <source>
        <dbReference type="Proteomes" id="UP000702964"/>
    </source>
</evidence>
<reference evidence="1" key="1">
    <citation type="journal article" date="2015" name="Genom Data">
        <title>Draft genome sequences of Phytophthora kernoviae and Phytophthora ramorum lineage EU2 from Scotland.</title>
        <authorList>
            <person name="Sambles C."/>
            <person name="Schlenzig A."/>
            <person name="O'Neill P."/>
            <person name="Grant M."/>
            <person name="Studholme D.J."/>
        </authorList>
    </citation>
    <scope>NUCLEOTIDE SEQUENCE</scope>
    <source>
        <strain evidence="1">00238/432</strain>
    </source>
</reference>
<dbReference type="AlphaFoldDB" id="A0A8J4WRA2"/>
<proteinExistence type="predicted"/>
<reference evidence="1" key="2">
    <citation type="submission" date="2020-02" db="EMBL/GenBank/DDBJ databases">
        <authorList>
            <person name="Studholme D.J."/>
        </authorList>
    </citation>
    <scope>NUCLEOTIDE SEQUENCE</scope>
    <source>
        <strain evidence="1">00238/432</strain>
    </source>
</reference>
<protein>
    <submittedName>
        <fullName evidence="1">Uncharacterized protein</fullName>
    </submittedName>
</protein>
<dbReference type="Pfam" id="PF15574">
    <property type="entry name" value="Imm48"/>
    <property type="match status" value="1"/>
</dbReference>
<dbReference type="Proteomes" id="UP000702964">
    <property type="component" value="Unassembled WGS sequence"/>
</dbReference>
<evidence type="ECO:0000313" key="1">
    <source>
        <dbReference type="EMBL" id="KAF4325806.1"/>
    </source>
</evidence>
<sequence length="252" mass="28604">MQSITHVAAVDYVPGGDFTIPRPQNYDYWCQYVPSFSLYPILSWYASDANDTSKLKEFTMFPNDQGIVSLWDYRRIVDPDIWTKPLNDGEVTLLNWALNDYYAGPIIGVSPEEHINDMILAAAASELEQMVDKICDLLGTPLEQTTELERQVMAAFGFGAVYGITHRDQLKEPQAHALSIRMLIKPFNYSEQQAVDFADDLIRVASDREAHPVMNTIIHRGIDGHRQFNQDDDEGLARNIQEILAAVQPERN</sequence>